<gene>
    <name evidence="2" type="ORF">H6P81_008251</name>
</gene>
<accession>A0AAV7F2N4</accession>
<proteinExistence type="predicted"/>
<comment type="caution">
    <text evidence="2">The sequence shown here is derived from an EMBL/GenBank/DDBJ whole genome shotgun (WGS) entry which is preliminary data.</text>
</comment>
<dbReference type="AlphaFoldDB" id="A0AAV7F2N4"/>
<evidence type="ECO:0000313" key="3">
    <source>
        <dbReference type="Proteomes" id="UP000825729"/>
    </source>
</evidence>
<evidence type="ECO:0000256" key="1">
    <source>
        <dbReference type="SAM" id="MobiDB-lite"/>
    </source>
</evidence>
<feature type="compositionally biased region" description="Basic and acidic residues" evidence="1">
    <location>
        <begin position="73"/>
        <end position="103"/>
    </location>
</feature>
<protein>
    <submittedName>
        <fullName evidence="2">Uncharacterized protein</fullName>
    </submittedName>
</protein>
<dbReference type="GO" id="GO:0051983">
    <property type="term" value="P:regulation of chromosome segregation"/>
    <property type="evidence" value="ECO:0007669"/>
    <property type="project" value="InterPro"/>
</dbReference>
<dbReference type="InterPro" id="IPR044951">
    <property type="entry name" value="SPC24-like"/>
</dbReference>
<reference evidence="2 3" key="1">
    <citation type="submission" date="2021-07" db="EMBL/GenBank/DDBJ databases">
        <title>The Aristolochia fimbriata genome: insights into angiosperm evolution, floral development and chemical biosynthesis.</title>
        <authorList>
            <person name="Jiao Y."/>
        </authorList>
    </citation>
    <scope>NUCLEOTIDE SEQUENCE [LARGE SCALE GENOMIC DNA]</scope>
    <source>
        <strain evidence="2">IBCAS-2021</strain>
        <tissue evidence="2">Leaf</tissue>
    </source>
</reference>
<organism evidence="2 3">
    <name type="scientific">Aristolochia fimbriata</name>
    <name type="common">White veined hardy Dutchman's pipe vine</name>
    <dbReference type="NCBI Taxonomy" id="158543"/>
    <lineage>
        <taxon>Eukaryota</taxon>
        <taxon>Viridiplantae</taxon>
        <taxon>Streptophyta</taxon>
        <taxon>Embryophyta</taxon>
        <taxon>Tracheophyta</taxon>
        <taxon>Spermatophyta</taxon>
        <taxon>Magnoliopsida</taxon>
        <taxon>Magnoliidae</taxon>
        <taxon>Piperales</taxon>
        <taxon>Aristolochiaceae</taxon>
        <taxon>Aristolochia</taxon>
    </lineage>
</organism>
<evidence type="ECO:0000313" key="2">
    <source>
        <dbReference type="EMBL" id="KAG9455347.1"/>
    </source>
</evidence>
<dbReference type="EMBL" id="JAINDJ010000003">
    <property type="protein sequence ID" value="KAG9455347.1"/>
    <property type="molecule type" value="Genomic_DNA"/>
</dbReference>
<dbReference type="Proteomes" id="UP000825729">
    <property type="component" value="Unassembled WGS sequence"/>
</dbReference>
<keyword evidence="3" id="KW-1185">Reference proteome</keyword>
<name>A0AAV7F2N4_ARIFI</name>
<dbReference type="PANTHER" id="PTHR35730">
    <property type="entry name" value="KINETOCHORE PROTEIN SPC24 HOMOLOG-RELATED"/>
    <property type="match status" value="1"/>
</dbReference>
<sequence>MGEQVRTVDVQELISYGDDLLKLLKSRKDIDGLMQSIEGVKSLVSSCNTDYSKIQNLVEESQKQIEACTQEMTKARDESDLESFQRDLEDERQKEKELLQELR</sequence>
<dbReference type="PANTHER" id="PTHR35730:SF2">
    <property type="entry name" value="KINETOCHORE PROTEIN SPC24 HOMOLOG-RELATED"/>
    <property type="match status" value="1"/>
</dbReference>
<feature type="region of interest" description="Disordered" evidence="1">
    <location>
        <begin position="71"/>
        <end position="103"/>
    </location>
</feature>